<keyword evidence="10" id="KW-1185">Reference proteome</keyword>
<gene>
    <name evidence="9" type="ORF">IRJ16_02035</name>
</gene>
<feature type="transmembrane region" description="Helical" evidence="6">
    <location>
        <begin position="379"/>
        <end position="406"/>
    </location>
</feature>
<evidence type="ECO:0000256" key="4">
    <source>
        <dbReference type="ARBA" id="ARBA00022989"/>
    </source>
</evidence>
<evidence type="ECO:0000259" key="7">
    <source>
        <dbReference type="Pfam" id="PF02687"/>
    </source>
</evidence>
<dbReference type="InterPro" id="IPR025857">
    <property type="entry name" value="MacB_PCD"/>
</dbReference>
<organism evidence="9 10">
    <name type="scientific">Mucilaginibacter myungsuensis</name>
    <dbReference type="NCBI Taxonomy" id="649104"/>
    <lineage>
        <taxon>Bacteria</taxon>
        <taxon>Pseudomonadati</taxon>
        <taxon>Bacteroidota</taxon>
        <taxon>Sphingobacteriia</taxon>
        <taxon>Sphingobacteriales</taxon>
        <taxon>Sphingobacteriaceae</taxon>
        <taxon>Mucilaginibacter</taxon>
    </lineage>
</organism>
<dbReference type="PANTHER" id="PTHR30572:SF18">
    <property type="entry name" value="ABC-TYPE MACROLIDE FAMILY EXPORT SYSTEM PERMEASE COMPONENT 2"/>
    <property type="match status" value="1"/>
</dbReference>
<feature type="domain" description="MacB-like periplasmic core" evidence="8">
    <location>
        <begin position="20"/>
        <end position="248"/>
    </location>
</feature>
<dbReference type="GO" id="GO:0005886">
    <property type="term" value="C:plasma membrane"/>
    <property type="evidence" value="ECO:0007669"/>
    <property type="project" value="UniProtKB-SubCell"/>
</dbReference>
<feature type="transmembrane region" description="Helical" evidence="6">
    <location>
        <begin position="341"/>
        <end position="359"/>
    </location>
</feature>
<dbReference type="AlphaFoldDB" id="A0A929PVT4"/>
<feature type="transmembrane region" description="Helical" evidence="6">
    <location>
        <begin position="706"/>
        <end position="734"/>
    </location>
</feature>
<feature type="transmembrane region" description="Helical" evidence="6">
    <location>
        <begin position="670"/>
        <end position="694"/>
    </location>
</feature>
<evidence type="ECO:0000256" key="3">
    <source>
        <dbReference type="ARBA" id="ARBA00022692"/>
    </source>
</evidence>
<comment type="subcellular location">
    <subcellularLocation>
        <location evidence="1">Cell membrane</location>
        <topology evidence="1">Multi-pass membrane protein</topology>
    </subcellularLocation>
</comment>
<dbReference type="Pfam" id="PF12704">
    <property type="entry name" value="MacB_PCD"/>
    <property type="match status" value="2"/>
</dbReference>
<feature type="domain" description="MacB-like periplasmic core" evidence="8">
    <location>
        <begin position="462"/>
        <end position="635"/>
    </location>
</feature>
<evidence type="ECO:0000256" key="1">
    <source>
        <dbReference type="ARBA" id="ARBA00004651"/>
    </source>
</evidence>
<feature type="domain" description="ABC3 transporter permease C-terminal" evidence="7">
    <location>
        <begin position="291"/>
        <end position="406"/>
    </location>
</feature>
<proteinExistence type="predicted"/>
<dbReference type="InterPro" id="IPR050250">
    <property type="entry name" value="Macrolide_Exporter_MacB"/>
</dbReference>
<evidence type="ECO:0000256" key="5">
    <source>
        <dbReference type="ARBA" id="ARBA00023136"/>
    </source>
</evidence>
<sequence length="793" mass="87414">MFKNYLKIAWRSLLRQKLYSLINIGGLAVGLCVCMLVMLYVAHEYSYDSFHNGGDRIFALAGRSTWNGADVNFANTSFGTGPVAKQNSAKVEGYMRIHHFDDGAIISTPQNPMNKFAEAGLISVDDNFLDFFNFKLLSGAPRQVLAKPNGIVLSADMARKYFGDDDPIGKVLNIGLDSTYRFEVTGVVQTMPSNTTVNYGLIIPNAALKNIVQTKDILKQVLPGSGDFKTYLQLNAATDTLPVKNALASVLKQNQASLNDKITFTQLPAIHVQDEVFGDHANIKYLKIFPLVAVLVLLLALVNYMSLATARASVRAKEVGVRKVNGAARSSIALQFYIESALYALISFALAYLLCYLVADKFMAILDLKIDTSFLYSAKVILIMAVLLALTVLIAGSYPAIVLSSFKPVITLKGSGQGSKGITVRKVFTTLQFATSVGLIICGIIINRQLFFFKNRDTGVNRENVLVVPVKKNLAPQYQSFKKEVSALAGVSSVASASIPLYSSFGIQFAKNNNRNTVLFSMVVDKAFIPQLNIKWKVPPVDQDAISTLDRIVINETAAAKLDIKGNPIGQTVDANRKFQIAGVIKDLNMNLLRDISPMCIIVMSDENLHMAYTEGYAYIKVKPNVNMSAMLVKIKHVYQQYDKESPFDYKFLDDVYNKQYKAEERLSDLFSYFMVVTIVLAALGLFGLAAFTIEQRTKEIGIRKVLGAGLASINGLLSIDFLKLVLLSIVIASPIAWWAMNKWLQNFQYRITIQWWVFAAAGLVAVVVALVAISYHSVKAALADPVKSLRNE</sequence>
<keyword evidence="5 6" id="KW-0472">Membrane</keyword>
<evidence type="ECO:0000313" key="10">
    <source>
        <dbReference type="Proteomes" id="UP000622475"/>
    </source>
</evidence>
<accession>A0A929PVT4</accession>
<dbReference type="RefSeq" id="WP_194109845.1">
    <property type="nucleotide sequence ID" value="NZ_JADFFL010000001.1"/>
</dbReference>
<protein>
    <submittedName>
        <fullName evidence="9">ABC transporter permease</fullName>
    </submittedName>
</protein>
<reference evidence="9" key="1">
    <citation type="submission" date="2020-10" db="EMBL/GenBank/DDBJ databases">
        <title>Mucilaginibacter mali sp. nov., isolated from rhizosphere soil of apple orchard.</title>
        <authorList>
            <person name="Lee J.-S."/>
            <person name="Kim H.S."/>
            <person name="Kim J.-S."/>
        </authorList>
    </citation>
    <scope>NUCLEOTIDE SEQUENCE</scope>
    <source>
        <strain evidence="9">KCTC 22746</strain>
    </source>
</reference>
<dbReference type="PANTHER" id="PTHR30572">
    <property type="entry name" value="MEMBRANE COMPONENT OF TRANSPORTER-RELATED"/>
    <property type="match status" value="1"/>
</dbReference>
<feature type="transmembrane region" description="Helical" evidence="6">
    <location>
        <begin position="21"/>
        <end position="42"/>
    </location>
</feature>
<feature type="transmembrane region" description="Helical" evidence="6">
    <location>
        <begin position="288"/>
        <end position="307"/>
    </location>
</feature>
<dbReference type="InterPro" id="IPR003838">
    <property type="entry name" value="ABC3_permease_C"/>
</dbReference>
<evidence type="ECO:0000313" key="9">
    <source>
        <dbReference type="EMBL" id="MBE9660650.1"/>
    </source>
</evidence>
<dbReference type="EMBL" id="JADFFL010000001">
    <property type="protein sequence ID" value="MBE9660650.1"/>
    <property type="molecule type" value="Genomic_DNA"/>
</dbReference>
<evidence type="ECO:0000259" key="8">
    <source>
        <dbReference type="Pfam" id="PF12704"/>
    </source>
</evidence>
<comment type="caution">
    <text evidence="9">The sequence shown here is derived from an EMBL/GenBank/DDBJ whole genome shotgun (WGS) entry which is preliminary data.</text>
</comment>
<evidence type="ECO:0000256" key="6">
    <source>
        <dbReference type="SAM" id="Phobius"/>
    </source>
</evidence>
<dbReference type="GO" id="GO:0022857">
    <property type="term" value="F:transmembrane transporter activity"/>
    <property type="evidence" value="ECO:0007669"/>
    <property type="project" value="TreeGrafter"/>
</dbReference>
<feature type="transmembrane region" description="Helical" evidence="6">
    <location>
        <begin position="754"/>
        <end position="774"/>
    </location>
</feature>
<keyword evidence="2" id="KW-1003">Cell membrane</keyword>
<name>A0A929PVT4_9SPHI</name>
<dbReference type="Pfam" id="PF02687">
    <property type="entry name" value="FtsX"/>
    <property type="match status" value="2"/>
</dbReference>
<feature type="transmembrane region" description="Helical" evidence="6">
    <location>
        <begin position="427"/>
        <end position="446"/>
    </location>
</feature>
<keyword evidence="4 6" id="KW-1133">Transmembrane helix</keyword>
<evidence type="ECO:0000256" key="2">
    <source>
        <dbReference type="ARBA" id="ARBA00022475"/>
    </source>
</evidence>
<dbReference type="Proteomes" id="UP000622475">
    <property type="component" value="Unassembled WGS sequence"/>
</dbReference>
<feature type="domain" description="ABC3 transporter permease C-terminal" evidence="7">
    <location>
        <begin position="674"/>
        <end position="778"/>
    </location>
</feature>
<keyword evidence="3 6" id="KW-0812">Transmembrane</keyword>